<reference evidence="11" key="1">
    <citation type="submission" date="2016-04" db="EMBL/GenBank/DDBJ databases">
        <authorList>
            <person name="Evans L.H."/>
            <person name="Alamgir A."/>
            <person name="Owens N."/>
            <person name="Weber N.D."/>
            <person name="Virtaneva K."/>
            <person name="Barbian K."/>
            <person name="Babar A."/>
            <person name="Rosenke K."/>
        </authorList>
    </citation>
    <scope>NUCLEOTIDE SEQUENCE</scope>
    <source>
        <strain evidence="11">UB2112</strain>
    </source>
</reference>
<dbReference type="EMBL" id="LT558132">
    <property type="protein sequence ID" value="SAM85240.1"/>
    <property type="molecule type" value="Genomic_DNA"/>
</dbReference>
<feature type="transmembrane region" description="Helical" evidence="9">
    <location>
        <begin position="361"/>
        <end position="387"/>
    </location>
</feature>
<evidence type="ECO:0000313" key="14">
    <source>
        <dbReference type="Proteomes" id="UP000658997"/>
    </source>
</evidence>
<feature type="transmembrane region" description="Helical" evidence="9">
    <location>
        <begin position="106"/>
        <end position="125"/>
    </location>
</feature>
<evidence type="ECO:0000256" key="1">
    <source>
        <dbReference type="ARBA" id="ARBA00004141"/>
    </source>
</evidence>
<dbReference type="InterPro" id="IPR003663">
    <property type="entry name" value="Sugar/inositol_transpt"/>
</dbReference>
<dbReference type="PANTHER" id="PTHR48022:SF37">
    <property type="entry name" value="MAJOR FACILITATOR SUPERFAMILY (MFS) PROFILE DOMAIN-CONTAINING PROTEIN-RELATED"/>
    <property type="match status" value="1"/>
</dbReference>
<dbReference type="PANTHER" id="PTHR48022">
    <property type="entry name" value="PLASTIDIC GLUCOSE TRANSPORTER 4"/>
    <property type="match status" value="1"/>
</dbReference>
<organism evidence="11 13">
    <name type="scientific">Ustilago bromivora</name>
    <dbReference type="NCBI Taxonomy" id="307758"/>
    <lineage>
        <taxon>Eukaryota</taxon>
        <taxon>Fungi</taxon>
        <taxon>Dikarya</taxon>
        <taxon>Basidiomycota</taxon>
        <taxon>Ustilaginomycotina</taxon>
        <taxon>Ustilaginomycetes</taxon>
        <taxon>Ustilaginales</taxon>
        <taxon>Ustilaginaceae</taxon>
        <taxon>Ustilago</taxon>
    </lineage>
</organism>
<keyword evidence="11" id="KW-0762">Sugar transport</keyword>
<evidence type="ECO:0000313" key="12">
    <source>
        <dbReference type="EMBL" id="SYW78126.1"/>
    </source>
</evidence>
<dbReference type="InterPro" id="IPR005828">
    <property type="entry name" value="MFS_sugar_transport-like"/>
</dbReference>
<keyword evidence="4 9" id="KW-0812">Transmembrane</keyword>
<feature type="transmembrane region" description="Helical" evidence="9">
    <location>
        <begin position="298"/>
        <end position="319"/>
    </location>
</feature>
<dbReference type="Proteomes" id="UP000179920">
    <property type="component" value="Chromosome XVI"/>
</dbReference>
<feature type="transmembrane region" description="Helical" evidence="9">
    <location>
        <begin position="7"/>
        <end position="35"/>
    </location>
</feature>
<comment type="subcellular location">
    <subcellularLocation>
        <location evidence="1">Membrane</location>
        <topology evidence="1">Multi-pass membrane protein</topology>
    </subcellularLocation>
</comment>
<evidence type="ECO:0000313" key="11">
    <source>
        <dbReference type="EMBL" id="SAM85240.1"/>
    </source>
</evidence>
<feature type="transmembrane region" description="Helical" evidence="9">
    <location>
        <begin position="80"/>
        <end position="100"/>
    </location>
</feature>
<evidence type="ECO:0000259" key="10">
    <source>
        <dbReference type="PROSITE" id="PS50850"/>
    </source>
</evidence>
<dbReference type="GO" id="GO:0016020">
    <property type="term" value="C:membrane"/>
    <property type="evidence" value="ECO:0007669"/>
    <property type="project" value="UniProtKB-SubCell"/>
</dbReference>
<dbReference type="Pfam" id="PF00083">
    <property type="entry name" value="Sugar_tr"/>
    <property type="match status" value="1"/>
</dbReference>
<dbReference type="OrthoDB" id="4142200at2759"/>
<evidence type="ECO:0000256" key="5">
    <source>
        <dbReference type="ARBA" id="ARBA00022989"/>
    </source>
</evidence>
<dbReference type="Proteomes" id="UP000658997">
    <property type="component" value="Unassembled WGS sequence"/>
</dbReference>
<sequence length="523" mass="56991">MALPPKLYTWLCGCFAALGSILFGYDLGVIAGVIVSPDFLRVTNNPSADYIGFIVSSMLLGAFVGCIPASLIADAFSRRFAIMVGAIIFILGGILQTAAANQGMMMAGRFFAGVGIGMLSLLAPLYQSEIAHPSIRGRLTTLQQFFLGIGALIASFVVYGCSIHQAGTVFEWRFPLGLQIAPAVPLAFLIMLFPESPRWLMTKGREEDALRSLARLHARGDTSDVFVRAELAEIKAQLAVEKGTTSGWSEIFSSRQNIRKVAIGVILQFSVQITGVAAIQYYAPDIFKVFGYSNSRIFLLQSINSIIALIGEAACVLFVDKLGRRWPLIVCNSMAGACFSVATALQAVYPAAGPNPNKHAGGAFIAMIWIFNFFFSAGIGPLSWAVPVEIMNTSIRAKGTALTSISCWVANFMIGQVTPKALASIGWKYYLLFAIGGFTNALTFYFILPETKGRTLEEMDAFFERTPFIVAFTDMTISDKEREEQLRRGVIHAPQGEFLETGSHEEKYDGLKTSSHDHDVEKH</sequence>
<evidence type="ECO:0000256" key="6">
    <source>
        <dbReference type="ARBA" id="ARBA00023136"/>
    </source>
</evidence>
<keyword evidence="14" id="KW-1185">Reference proteome</keyword>
<feature type="transmembrane region" description="Helical" evidence="9">
    <location>
        <begin position="145"/>
        <end position="166"/>
    </location>
</feature>
<dbReference type="PRINTS" id="PR00171">
    <property type="entry name" value="SUGRTRNSPORT"/>
</dbReference>
<evidence type="ECO:0000256" key="2">
    <source>
        <dbReference type="ARBA" id="ARBA00010992"/>
    </source>
</evidence>
<feature type="domain" description="Major facilitator superfamily (MFS) profile" evidence="10">
    <location>
        <begin position="12"/>
        <end position="452"/>
    </location>
</feature>
<dbReference type="InterPro" id="IPR005829">
    <property type="entry name" value="Sugar_transporter_CS"/>
</dbReference>
<feature type="transmembrane region" description="Helical" evidence="9">
    <location>
        <begin position="429"/>
        <end position="448"/>
    </location>
</feature>
<dbReference type="SUPFAM" id="SSF103473">
    <property type="entry name" value="MFS general substrate transporter"/>
    <property type="match status" value="1"/>
</dbReference>
<feature type="transmembrane region" description="Helical" evidence="9">
    <location>
        <begin position="261"/>
        <end position="283"/>
    </location>
</feature>
<dbReference type="FunFam" id="1.20.1250.20:FF:000090">
    <property type="entry name" value="MFS sugar transporter, putative"/>
    <property type="match status" value="1"/>
</dbReference>
<dbReference type="PROSITE" id="PS50850">
    <property type="entry name" value="MFS"/>
    <property type="match status" value="1"/>
</dbReference>
<comment type="catalytic activity">
    <reaction evidence="7">
        <text>myo-inositol(out) + H(+)(out) = myo-inositol(in) + H(+)(in)</text>
        <dbReference type="Rhea" id="RHEA:60364"/>
        <dbReference type="ChEBI" id="CHEBI:15378"/>
        <dbReference type="ChEBI" id="CHEBI:17268"/>
    </reaction>
</comment>
<accession>A0A1K0GWF0</accession>
<dbReference type="AlphaFoldDB" id="A0A1K0GWF0"/>
<feature type="transmembrane region" description="Helical" evidence="9">
    <location>
        <begin position="326"/>
        <end position="349"/>
    </location>
</feature>
<feature type="transmembrane region" description="Helical" evidence="9">
    <location>
        <begin position="50"/>
        <end position="73"/>
    </location>
</feature>
<dbReference type="EMBL" id="ULHB01000035">
    <property type="protein sequence ID" value="SYW78126.1"/>
    <property type="molecule type" value="Genomic_DNA"/>
</dbReference>
<feature type="transmembrane region" description="Helical" evidence="9">
    <location>
        <begin position="399"/>
        <end position="417"/>
    </location>
</feature>
<dbReference type="PROSITE" id="PS00217">
    <property type="entry name" value="SUGAR_TRANSPORT_2"/>
    <property type="match status" value="1"/>
</dbReference>
<evidence type="ECO:0000256" key="9">
    <source>
        <dbReference type="SAM" id="Phobius"/>
    </source>
</evidence>
<proteinExistence type="inferred from homology"/>
<evidence type="ECO:0000313" key="13">
    <source>
        <dbReference type="Proteomes" id="UP000179920"/>
    </source>
</evidence>
<dbReference type="InterPro" id="IPR036259">
    <property type="entry name" value="MFS_trans_sf"/>
</dbReference>
<evidence type="ECO:0000256" key="8">
    <source>
        <dbReference type="RuleBase" id="RU003346"/>
    </source>
</evidence>
<dbReference type="InterPro" id="IPR050360">
    <property type="entry name" value="MFS_Sugar_Transporters"/>
</dbReference>
<dbReference type="GO" id="GO:0005351">
    <property type="term" value="F:carbohydrate:proton symporter activity"/>
    <property type="evidence" value="ECO:0007669"/>
    <property type="project" value="TreeGrafter"/>
</dbReference>
<reference evidence="12" key="3">
    <citation type="submission" date="2018-08" db="EMBL/GenBank/DDBJ databases">
        <authorList>
            <person name="Guldener U."/>
        </authorList>
    </citation>
    <scope>NUCLEOTIDE SEQUENCE</scope>
    <source>
        <strain evidence="12">UB2</strain>
    </source>
</reference>
<gene>
    <name evidence="12" type="ORF">UBRO2_02318</name>
    <name evidence="11" type="ORF">UBRO_07791</name>
</gene>
<evidence type="ECO:0000256" key="4">
    <source>
        <dbReference type="ARBA" id="ARBA00022692"/>
    </source>
</evidence>
<dbReference type="Gene3D" id="1.20.1250.20">
    <property type="entry name" value="MFS general substrate transporter like domains"/>
    <property type="match status" value="1"/>
</dbReference>
<keyword evidence="6 9" id="KW-0472">Membrane</keyword>
<protein>
    <submittedName>
        <fullName evidence="11">Related to sugar transport protein STP1</fullName>
    </submittedName>
</protein>
<evidence type="ECO:0000256" key="7">
    <source>
        <dbReference type="ARBA" id="ARBA00049119"/>
    </source>
</evidence>
<reference evidence="13" key="2">
    <citation type="submission" date="2016-04" db="EMBL/GenBank/DDBJ databases">
        <authorList>
            <person name="Guldener U."/>
            <person name="Guldener U."/>
        </authorList>
    </citation>
    <scope>NUCLEOTIDE SEQUENCE [LARGE SCALE GENOMIC DNA]</scope>
    <source>
        <strain evidence="13">UB2112</strain>
    </source>
</reference>
<comment type="similarity">
    <text evidence="2 8">Belongs to the major facilitator superfamily. Sugar transporter (TC 2.A.1.1) family.</text>
</comment>
<dbReference type="NCBIfam" id="TIGR00879">
    <property type="entry name" value="SP"/>
    <property type="match status" value="1"/>
</dbReference>
<evidence type="ECO:0000256" key="3">
    <source>
        <dbReference type="ARBA" id="ARBA00022448"/>
    </source>
</evidence>
<dbReference type="InterPro" id="IPR020846">
    <property type="entry name" value="MFS_dom"/>
</dbReference>
<name>A0A1K0GWF0_9BASI</name>
<keyword evidence="3 8" id="KW-0813">Transport</keyword>
<feature type="transmembrane region" description="Helical" evidence="9">
    <location>
        <begin position="172"/>
        <end position="193"/>
    </location>
</feature>
<keyword evidence="5 9" id="KW-1133">Transmembrane helix</keyword>